<reference evidence="1" key="1">
    <citation type="journal article" date="2020" name="Stud. Mycol.">
        <title>101 Dothideomycetes genomes: a test case for predicting lifestyles and emergence of pathogens.</title>
        <authorList>
            <person name="Haridas S."/>
            <person name="Albert R."/>
            <person name="Binder M."/>
            <person name="Bloem J."/>
            <person name="Labutti K."/>
            <person name="Salamov A."/>
            <person name="Andreopoulos B."/>
            <person name="Baker S."/>
            <person name="Barry K."/>
            <person name="Bills G."/>
            <person name="Bluhm B."/>
            <person name="Cannon C."/>
            <person name="Castanera R."/>
            <person name="Culley D."/>
            <person name="Daum C."/>
            <person name="Ezra D."/>
            <person name="Gonzalez J."/>
            <person name="Henrissat B."/>
            <person name="Kuo A."/>
            <person name="Liang C."/>
            <person name="Lipzen A."/>
            <person name="Lutzoni F."/>
            <person name="Magnuson J."/>
            <person name="Mondo S."/>
            <person name="Nolan M."/>
            <person name="Ohm R."/>
            <person name="Pangilinan J."/>
            <person name="Park H.-J."/>
            <person name="Ramirez L."/>
            <person name="Alfaro M."/>
            <person name="Sun H."/>
            <person name="Tritt A."/>
            <person name="Yoshinaga Y."/>
            <person name="Zwiers L.-H."/>
            <person name="Turgeon B."/>
            <person name="Goodwin S."/>
            <person name="Spatafora J."/>
            <person name="Crous P."/>
            <person name="Grigoriev I."/>
        </authorList>
    </citation>
    <scope>NUCLEOTIDE SEQUENCE</scope>
    <source>
        <strain evidence="1">ATCC 74209</strain>
    </source>
</reference>
<evidence type="ECO:0000313" key="2">
    <source>
        <dbReference type="Proteomes" id="UP000799536"/>
    </source>
</evidence>
<dbReference type="AlphaFoldDB" id="A0A9P4JTX2"/>
<protein>
    <submittedName>
        <fullName evidence="1">Uncharacterized protein</fullName>
    </submittedName>
</protein>
<dbReference type="Proteomes" id="UP000799536">
    <property type="component" value="Unassembled WGS sequence"/>
</dbReference>
<comment type="caution">
    <text evidence="1">The sequence shown here is derived from an EMBL/GenBank/DDBJ whole genome shotgun (WGS) entry which is preliminary data.</text>
</comment>
<dbReference type="OrthoDB" id="5327538at2759"/>
<gene>
    <name evidence="1" type="ORF">GQ43DRAFT_468535</name>
</gene>
<organism evidence="1 2">
    <name type="scientific">Delitschia confertaspora ATCC 74209</name>
    <dbReference type="NCBI Taxonomy" id="1513339"/>
    <lineage>
        <taxon>Eukaryota</taxon>
        <taxon>Fungi</taxon>
        <taxon>Dikarya</taxon>
        <taxon>Ascomycota</taxon>
        <taxon>Pezizomycotina</taxon>
        <taxon>Dothideomycetes</taxon>
        <taxon>Pleosporomycetidae</taxon>
        <taxon>Pleosporales</taxon>
        <taxon>Delitschiaceae</taxon>
        <taxon>Delitschia</taxon>
    </lineage>
</organism>
<accession>A0A9P4JTX2</accession>
<sequence length="103" mass="11516">MTVSNTVLRLQPAPSNSLDDAAWKKEIDDEVAKLLSALDEDELARVTSALRHGKHCVFWPDRRLGTPAARAVRTIMDGWIWKTGRNGLFKSPKGFQYHSSGSH</sequence>
<keyword evidence="2" id="KW-1185">Reference proteome</keyword>
<dbReference type="EMBL" id="ML993863">
    <property type="protein sequence ID" value="KAF2205050.1"/>
    <property type="molecule type" value="Genomic_DNA"/>
</dbReference>
<evidence type="ECO:0000313" key="1">
    <source>
        <dbReference type="EMBL" id="KAF2205050.1"/>
    </source>
</evidence>
<name>A0A9P4JTX2_9PLEO</name>
<proteinExistence type="predicted"/>